<evidence type="ECO:0000313" key="3">
    <source>
        <dbReference type="Proteomes" id="UP001163046"/>
    </source>
</evidence>
<protein>
    <submittedName>
        <fullName evidence="2">Uncharacterized protein</fullName>
    </submittedName>
</protein>
<dbReference type="Proteomes" id="UP001163046">
    <property type="component" value="Unassembled WGS sequence"/>
</dbReference>
<organism evidence="2 3">
    <name type="scientific">Desmophyllum pertusum</name>
    <dbReference type="NCBI Taxonomy" id="174260"/>
    <lineage>
        <taxon>Eukaryota</taxon>
        <taxon>Metazoa</taxon>
        <taxon>Cnidaria</taxon>
        <taxon>Anthozoa</taxon>
        <taxon>Hexacorallia</taxon>
        <taxon>Scleractinia</taxon>
        <taxon>Caryophylliina</taxon>
        <taxon>Caryophylliidae</taxon>
        <taxon>Desmophyllum</taxon>
    </lineage>
</organism>
<name>A0A9W9ZUQ9_9CNID</name>
<comment type="caution">
    <text evidence="2">The sequence shown here is derived from an EMBL/GenBank/DDBJ whole genome shotgun (WGS) entry which is preliminary data.</text>
</comment>
<sequence length="298" mass="32599">MDTSSSSSSSSNNNNNNNNSNTNNHNNNNNNNSSSNSRRSRSSNSSRNSLTSDTIDKSTTTTDQCQTDSTADTKAKSSIEDPIPAALETFSGYYVLNGLNSRQAGARPIVPAPTQSVNICSDDPATDASANSSCCSNSTVYPIIVNSFSINESIRSAVAHQGFNYQPLETEEQPRSSNTDFTPSQNSPPPQVNREYFPSPNSHQTGHSDFIALDNTVLMQAFSLEKFYSFSAPEKQARAPRLRPQTRHYKATRTNFSRLSLEPICSVIHPLTSSTHQSTSQKSAAEVAAQRAWGWWIR</sequence>
<dbReference type="AlphaFoldDB" id="A0A9W9ZUQ9"/>
<feature type="compositionally biased region" description="Polar residues" evidence="1">
    <location>
        <begin position="175"/>
        <end position="185"/>
    </location>
</feature>
<dbReference type="OrthoDB" id="5977067at2759"/>
<dbReference type="EMBL" id="MU825874">
    <property type="protein sequence ID" value="KAJ7387443.1"/>
    <property type="molecule type" value="Genomic_DNA"/>
</dbReference>
<feature type="region of interest" description="Disordered" evidence="1">
    <location>
        <begin position="1"/>
        <end position="77"/>
    </location>
</feature>
<keyword evidence="3" id="KW-1185">Reference proteome</keyword>
<reference evidence="2" key="1">
    <citation type="submission" date="2023-01" db="EMBL/GenBank/DDBJ databases">
        <title>Genome assembly of the deep-sea coral Lophelia pertusa.</title>
        <authorList>
            <person name="Herrera S."/>
            <person name="Cordes E."/>
        </authorList>
    </citation>
    <scope>NUCLEOTIDE SEQUENCE</scope>
    <source>
        <strain evidence="2">USNM1676648</strain>
        <tissue evidence="2">Polyp</tissue>
    </source>
</reference>
<feature type="compositionally biased region" description="Low complexity" evidence="1">
    <location>
        <begin position="1"/>
        <end position="70"/>
    </location>
</feature>
<evidence type="ECO:0000256" key="1">
    <source>
        <dbReference type="SAM" id="MobiDB-lite"/>
    </source>
</evidence>
<evidence type="ECO:0000313" key="2">
    <source>
        <dbReference type="EMBL" id="KAJ7387443.1"/>
    </source>
</evidence>
<proteinExistence type="predicted"/>
<feature type="region of interest" description="Disordered" evidence="1">
    <location>
        <begin position="168"/>
        <end position="205"/>
    </location>
</feature>
<accession>A0A9W9ZUQ9</accession>
<gene>
    <name evidence="2" type="ORF">OS493_004441</name>
</gene>